<evidence type="ECO:0000256" key="10">
    <source>
        <dbReference type="ARBA" id="ARBA00022884"/>
    </source>
</evidence>
<reference evidence="14 15" key="1">
    <citation type="submission" date="2020-06" db="EMBL/GenBank/DDBJ databases">
        <authorList>
            <person name="Kang J."/>
        </authorList>
    </citation>
    <scope>NUCLEOTIDE SEQUENCE [LARGE SCALE GENOMIC DNA]</scope>
    <source>
        <strain evidence="14 15">DCY120</strain>
    </source>
</reference>
<dbReference type="Pfam" id="PF01751">
    <property type="entry name" value="Toprim"/>
    <property type="match status" value="1"/>
</dbReference>
<dbReference type="CDD" id="cd01027">
    <property type="entry name" value="TOPRIM_RNase_M5_like"/>
    <property type="match status" value="1"/>
</dbReference>
<keyword evidence="1 11" id="KW-0963">Cytoplasm</keyword>
<dbReference type="Proteomes" id="UP000563523">
    <property type="component" value="Unassembled WGS sequence"/>
</dbReference>
<evidence type="ECO:0000256" key="7">
    <source>
        <dbReference type="ARBA" id="ARBA00022759"/>
    </source>
</evidence>
<keyword evidence="3 11" id="KW-0698">rRNA processing</keyword>
<accession>A0A850RC31</accession>
<dbReference type="InterPro" id="IPR004466">
    <property type="entry name" value="RNase_M5"/>
</dbReference>
<sequence>MTKIKEVLVVEGRDDTARLRQVLGPVDTIETHGSALDEATLALIAKAQKKRGVIVITDPDFNGEQIRHKIVAAVPGVKQAFLRRQDSVPSNRHGSLGLEHASATVIKQVLQQVWTPDSQDKMTIPAQVLVDCGLTVGPQARKLRELVGDKLHIGYGNAKQFARRLNMFQITEIQLKTAVASAKEELYER</sequence>
<evidence type="ECO:0000259" key="13">
    <source>
        <dbReference type="PROSITE" id="PS50880"/>
    </source>
</evidence>
<dbReference type="HAMAP" id="MF_01469">
    <property type="entry name" value="RNase_M5"/>
    <property type="match status" value="1"/>
</dbReference>
<evidence type="ECO:0000256" key="4">
    <source>
        <dbReference type="ARBA" id="ARBA00022722"/>
    </source>
</evidence>
<evidence type="ECO:0000313" key="14">
    <source>
        <dbReference type="EMBL" id="NVY96348.1"/>
    </source>
</evidence>
<comment type="similarity">
    <text evidence="11">Belongs to the ribonuclease M5 family.</text>
</comment>
<evidence type="ECO:0000256" key="2">
    <source>
        <dbReference type="ARBA" id="ARBA00022517"/>
    </source>
</evidence>
<dbReference type="NCBIfam" id="TIGR00334">
    <property type="entry name" value="5S_RNA_mat_M5"/>
    <property type="match status" value="1"/>
</dbReference>
<comment type="function">
    <text evidence="11">Required for correct processing of both the 5' and 3' ends of 5S rRNA precursor. Cleaves both sides of a double-stranded region yielding mature 5S rRNA in one step.</text>
</comment>
<dbReference type="GO" id="GO:0043822">
    <property type="term" value="F:ribonuclease M5 activity"/>
    <property type="evidence" value="ECO:0007669"/>
    <property type="project" value="UniProtKB-UniRule"/>
</dbReference>
<proteinExistence type="inferred from homology"/>
<dbReference type="GO" id="GO:0046872">
    <property type="term" value="F:metal ion binding"/>
    <property type="evidence" value="ECO:0007669"/>
    <property type="project" value="UniProtKB-KW"/>
</dbReference>
<keyword evidence="7 11" id="KW-0255">Endonuclease</keyword>
<dbReference type="EMBL" id="JABZEC010000003">
    <property type="protein sequence ID" value="NVY96348.1"/>
    <property type="molecule type" value="Genomic_DNA"/>
</dbReference>
<keyword evidence="10 11" id="KW-0694">RNA-binding</keyword>
<dbReference type="InterPro" id="IPR006171">
    <property type="entry name" value="TOPRIM_dom"/>
</dbReference>
<evidence type="ECO:0000256" key="11">
    <source>
        <dbReference type="HAMAP-Rule" id="MF_01469"/>
    </source>
</evidence>
<keyword evidence="9" id="KW-0460">Magnesium</keyword>
<evidence type="ECO:0000313" key="15">
    <source>
        <dbReference type="Proteomes" id="UP000563523"/>
    </source>
</evidence>
<organism evidence="14 15">
    <name type="scientific">Bombilactobacillus apium</name>
    <dbReference type="NCBI Taxonomy" id="2675299"/>
    <lineage>
        <taxon>Bacteria</taxon>
        <taxon>Bacillati</taxon>
        <taxon>Bacillota</taxon>
        <taxon>Bacilli</taxon>
        <taxon>Lactobacillales</taxon>
        <taxon>Lactobacillaceae</taxon>
        <taxon>Bombilactobacillus</taxon>
    </lineage>
</organism>
<dbReference type="InterPro" id="IPR025156">
    <property type="entry name" value="RNase_M5_C"/>
</dbReference>
<dbReference type="GO" id="GO:0005737">
    <property type="term" value="C:cytoplasm"/>
    <property type="evidence" value="ECO:0007669"/>
    <property type="project" value="UniProtKB-SubCell"/>
</dbReference>
<dbReference type="EC" id="3.1.26.8" evidence="11 12"/>
<keyword evidence="4 11" id="KW-0540">Nuclease</keyword>
<feature type="domain" description="Toprim" evidence="13">
    <location>
        <begin position="5"/>
        <end position="89"/>
    </location>
</feature>
<evidence type="ECO:0000256" key="6">
    <source>
        <dbReference type="ARBA" id="ARBA00022730"/>
    </source>
</evidence>
<dbReference type="Pfam" id="PF13331">
    <property type="entry name" value="DUF4093"/>
    <property type="match status" value="1"/>
</dbReference>
<protein>
    <recommendedName>
        <fullName evidence="11 12">Ribonuclease M5</fullName>
        <ecNumber evidence="11 12">3.1.26.8</ecNumber>
    </recommendedName>
    <alternativeName>
        <fullName evidence="11">RNase M5</fullName>
    </alternativeName>
    <alternativeName>
        <fullName evidence="11">Ribosomal RNA terminal maturase M5</fullName>
    </alternativeName>
</protein>
<dbReference type="PROSITE" id="PS50880">
    <property type="entry name" value="TOPRIM"/>
    <property type="match status" value="1"/>
</dbReference>
<keyword evidence="8 11" id="KW-0378">Hydrolase</keyword>
<keyword evidence="6 11" id="KW-0699">rRNA-binding</keyword>
<dbReference type="AlphaFoldDB" id="A0A850RC31"/>
<keyword evidence="15" id="KW-1185">Reference proteome</keyword>
<keyword evidence="2 11" id="KW-0690">Ribosome biogenesis</keyword>
<gene>
    <name evidence="11 14" type="primary">rnmV</name>
    <name evidence="14" type="ORF">HU830_04065</name>
</gene>
<evidence type="ECO:0000256" key="1">
    <source>
        <dbReference type="ARBA" id="ARBA00022490"/>
    </source>
</evidence>
<comment type="catalytic activity">
    <reaction evidence="11">
        <text>Endonucleolytic cleavage of RNA, removing 21 and 42 nucleotides, respectively, from the 5'- and 3'-termini of a 5S-rRNA precursor.</text>
        <dbReference type="EC" id="3.1.26.8"/>
    </reaction>
</comment>
<evidence type="ECO:0000256" key="12">
    <source>
        <dbReference type="NCBIfam" id="TIGR00334"/>
    </source>
</evidence>
<dbReference type="GO" id="GO:0006364">
    <property type="term" value="P:rRNA processing"/>
    <property type="evidence" value="ECO:0007669"/>
    <property type="project" value="UniProtKB-UniRule"/>
</dbReference>
<evidence type="ECO:0000256" key="5">
    <source>
        <dbReference type="ARBA" id="ARBA00022723"/>
    </source>
</evidence>
<dbReference type="SMART" id="SM00493">
    <property type="entry name" value="TOPRIM"/>
    <property type="match status" value="1"/>
</dbReference>
<evidence type="ECO:0000256" key="3">
    <source>
        <dbReference type="ARBA" id="ARBA00022552"/>
    </source>
</evidence>
<dbReference type="InterPro" id="IPR034141">
    <property type="entry name" value="TOPRIM_RNase_M5-like"/>
</dbReference>
<dbReference type="PANTHER" id="PTHR39156:SF2">
    <property type="entry name" value="DNA PRIMASE (BACTERIAL TYPE) AND SMALL PRIMASE-LIKE PROTEINS"/>
    <property type="match status" value="1"/>
</dbReference>
<name>A0A850RC31_9LACO</name>
<dbReference type="RefSeq" id="WP_176942511.1">
    <property type="nucleotide sequence ID" value="NZ_JABZEC010000003.1"/>
</dbReference>
<evidence type="ECO:0000256" key="8">
    <source>
        <dbReference type="ARBA" id="ARBA00022801"/>
    </source>
</evidence>
<keyword evidence="5" id="KW-0479">Metal-binding</keyword>
<evidence type="ECO:0000256" key="9">
    <source>
        <dbReference type="ARBA" id="ARBA00022842"/>
    </source>
</evidence>
<comment type="subcellular location">
    <subcellularLocation>
        <location evidence="11">Cytoplasm</location>
    </subcellularLocation>
</comment>
<dbReference type="PANTHER" id="PTHR39156">
    <property type="entry name" value="RIBONUCLEASE M5"/>
    <property type="match status" value="1"/>
</dbReference>
<dbReference type="Gene3D" id="3.40.1360.10">
    <property type="match status" value="1"/>
</dbReference>
<dbReference type="SUPFAM" id="SSF110455">
    <property type="entry name" value="Toprim domain"/>
    <property type="match status" value="1"/>
</dbReference>
<dbReference type="GO" id="GO:0019843">
    <property type="term" value="F:rRNA binding"/>
    <property type="evidence" value="ECO:0007669"/>
    <property type="project" value="UniProtKB-KW"/>
</dbReference>
<comment type="caution">
    <text evidence="14">The sequence shown here is derived from an EMBL/GenBank/DDBJ whole genome shotgun (WGS) entry which is preliminary data.</text>
</comment>